<keyword evidence="2" id="KW-1133">Transmembrane helix</keyword>
<sequence>MHSILVKIILFELVIEKCKLGREERSTMKLKAAAQSTKHFTCSAGLTGNNCSIPCRYPSFGNYCQSICNCNNSSCNAVTGCIVGSPTLHPVSKSSPVVESSHFLDNKISTSKLCPVGFLGAKCEKPCIYPGYGSGCQMKCNCTEEFCDPVNGCNDVTIERYNSSEFDEFCPCNQFEDDCPKICNCTDGIDDHISNCNVSDYKDKKRNNSYTLRIAVITIGAIDLFVLLIYICVHIRTQNEENKYQVQHVGLIINRDHLYESINVV</sequence>
<keyword evidence="2" id="KW-0472">Membrane</keyword>
<evidence type="ECO:0000313" key="3">
    <source>
        <dbReference type="EnsemblMetazoa" id="G18304.3:cds"/>
    </source>
</evidence>
<feature type="transmembrane region" description="Helical" evidence="2">
    <location>
        <begin position="210"/>
        <end position="231"/>
    </location>
</feature>
<proteinExistence type="predicted"/>
<evidence type="ECO:0000256" key="1">
    <source>
        <dbReference type="ARBA" id="ARBA00022536"/>
    </source>
</evidence>
<dbReference type="Proteomes" id="UP000005408">
    <property type="component" value="Unassembled WGS sequence"/>
</dbReference>
<dbReference type="PANTHER" id="PTHR24043:SF8">
    <property type="entry name" value="EGF-LIKE DOMAIN-CONTAINING PROTEIN"/>
    <property type="match status" value="1"/>
</dbReference>
<dbReference type="GO" id="GO:0005044">
    <property type="term" value="F:scavenger receptor activity"/>
    <property type="evidence" value="ECO:0007669"/>
    <property type="project" value="InterPro"/>
</dbReference>
<reference evidence="3" key="1">
    <citation type="submission" date="2022-08" db="UniProtKB">
        <authorList>
            <consortium name="EnsemblMetazoa"/>
        </authorList>
    </citation>
    <scope>IDENTIFICATION</scope>
    <source>
        <strain evidence="3">05x7-T-G4-1.051#20</strain>
    </source>
</reference>
<keyword evidence="2" id="KW-0812">Transmembrane</keyword>
<evidence type="ECO:0000313" key="4">
    <source>
        <dbReference type="Proteomes" id="UP000005408"/>
    </source>
</evidence>
<protein>
    <submittedName>
        <fullName evidence="3">Uncharacterized protein</fullName>
    </submittedName>
</protein>
<accession>A0A8W8JCW2</accession>
<dbReference type="EnsemblMetazoa" id="G18304.3">
    <property type="protein sequence ID" value="G18304.3:cds"/>
    <property type="gene ID" value="G18304"/>
</dbReference>
<name>A0A8W8JCW2_MAGGI</name>
<keyword evidence="4" id="KW-1185">Reference proteome</keyword>
<dbReference type="PANTHER" id="PTHR24043">
    <property type="entry name" value="SCAVENGER RECEPTOR CLASS F"/>
    <property type="match status" value="1"/>
</dbReference>
<dbReference type="InterPro" id="IPR042635">
    <property type="entry name" value="MEGF10/SREC1/2-like"/>
</dbReference>
<evidence type="ECO:0000256" key="2">
    <source>
        <dbReference type="SAM" id="Phobius"/>
    </source>
</evidence>
<dbReference type="OrthoDB" id="18487at2759"/>
<organism evidence="3 4">
    <name type="scientific">Magallana gigas</name>
    <name type="common">Pacific oyster</name>
    <name type="synonym">Crassostrea gigas</name>
    <dbReference type="NCBI Taxonomy" id="29159"/>
    <lineage>
        <taxon>Eukaryota</taxon>
        <taxon>Metazoa</taxon>
        <taxon>Spiralia</taxon>
        <taxon>Lophotrochozoa</taxon>
        <taxon>Mollusca</taxon>
        <taxon>Bivalvia</taxon>
        <taxon>Autobranchia</taxon>
        <taxon>Pteriomorphia</taxon>
        <taxon>Ostreida</taxon>
        <taxon>Ostreoidea</taxon>
        <taxon>Ostreidae</taxon>
        <taxon>Magallana</taxon>
    </lineage>
</organism>
<dbReference type="Gene3D" id="2.170.300.10">
    <property type="entry name" value="Tie2 ligand-binding domain superfamily"/>
    <property type="match status" value="2"/>
</dbReference>
<dbReference type="AlphaFoldDB" id="A0A8W8JCW2"/>
<keyword evidence="1" id="KW-0245">EGF-like domain</keyword>